<dbReference type="GO" id="GO:0019878">
    <property type="term" value="P:lysine biosynthetic process via aminoadipic acid"/>
    <property type="evidence" value="ECO:0007669"/>
    <property type="project" value="TreeGrafter"/>
</dbReference>
<dbReference type="SUPFAM" id="SSF56214">
    <property type="entry name" value="4'-phosphopantetheinyl transferase"/>
    <property type="match status" value="2"/>
</dbReference>
<dbReference type="InterPro" id="IPR055066">
    <property type="entry name" value="AASDHPPT_N"/>
</dbReference>
<evidence type="ECO:0000313" key="6">
    <source>
        <dbReference type="EMBL" id="VFJ98175.1"/>
    </source>
</evidence>
<dbReference type="InterPro" id="IPR050559">
    <property type="entry name" value="P-Pant_transferase_sf"/>
</dbReference>
<dbReference type="Pfam" id="PF01648">
    <property type="entry name" value="ACPS"/>
    <property type="match status" value="1"/>
</dbReference>
<dbReference type="GO" id="GO:0005829">
    <property type="term" value="C:cytosol"/>
    <property type="evidence" value="ECO:0007669"/>
    <property type="project" value="TreeGrafter"/>
</dbReference>
<dbReference type="InterPro" id="IPR008278">
    <property type="entry name" value="4-PPantetheinyl_Trfase_dom"/>
</dbReference>
<name>A0A450V0D2_9GAMM</name>
<dbReference type="Gene3D" id="3.90.470.20">
    <property type="entry name" value="4'-phosphopantetheinyl transferase domain"/>
    <property type="match status" value="2"/>
</dbReference>
<comment type="similarity">
    <text evidence="1">Belongs to the P-Pant transferase superfamily. Gsp/Sfp/HetI/AcpT family.</text>
</comment>
<evidence type="ECO:0000256" key="2">
    <source>
        <dbReference type="ARBA" id="ARBA00022679"/>
    </source>
</evidence>
<gene>
    <name evidence="5" type="ORF">BECKH772A_GA0070896_101246</name>
    <name evidence="6" type="ORF">BECKH772B_GA0070898_101276</name>
    <name evidence="7" type="ORF">BECKH772C_GA0070978_101196</name>
</gene>
<proteinExistence type="inferred from homology"/>
<dbReference type="PANTHER" id="PTHR12215:SF10">
    <property type="entry name" value="L-AMINOADIPATE-SEMIALDEHYDE DEHYDROGENASE-PHOSPHOPANTETHEINYL TRANSFERASE"/>
    <property type="match status" value="1"/>
</dbReference>
<dbReference type="GO" id="GO:0000287">
    <property type="term" value="F:magnesium ion binding"/>
    <property type="evidence" value="ECO:0007669"/>
    <property type="project" value="InterPro"/>
</dbReference>
<accession>A0A450V0D2</accession>
<dbReference type="EMBL" id="CAADFI010000127">
    <property type="protein sequence ID" value="VFJ98175.1"/>
    <property type="molecule type" value="Genomic_DNA"/>
</dbReference>
<dbReference type="GO" id="GO:0008897">
    <property type="term" value="F:holo-[acyl-carrier-protein] synthase activity"/>
    <property type="evidence" value="ECO:0007669"/>
    <property type="project" value="InterPro"/>
</dbReference>
<feature type="domain" description="4'-phosphopantetheinyl transferase N-terminal" evidence="4">
    <location>
        <begin position="36"/>
        <end position="114"/>
    </location>
</feature>
<dbReference type="Pfam" id="PF22624">
    <property type="entry name" value="AASDHPPT_N"/>
    <property type="match status" value="1"/>
</dbReference>
<dbReference type="AlphaFoldDB" id="A0A450V0D2"/>
<keyword evidence="2 6" id="KW-0808">Transferase</keyword>
<evidence type="ECO:0000259" key="3">
    <source>
        <dbReference type="Pfam" id="PF01648"/>
    </source>
</evidence>
<evidence type="ECO:0000313" key="7">
    <source>
        <dbReference type="EMBL" id="VFK03229.1"/>
    </source>
</evidence>
<dbReference type="InterPro" id="IPR037143">
    <property type="entry name" value="4-PPantetheinyl_Trfase_dom_sf"/>
</dbReference>
<dbReference type="EMBL" id="CAADFJ010000119">
    <property type="protein sequence ID" value="VFK03229.1"/>
    <property type="molecule type" value="Genomic_DNA"/>
</dbReference>
<dbReference type="EMBL" id="CAADFG010000124">
    <property type="protein sequence ID" value="VFJ97642.1"/>
    <property type="molecule type" value="Genomic_DNA"/>
</dbReference>
<evidence type="ECO:0000259" key="4">
    <source>
        <dbReference type="Pfam" id="PF22624"/>
    </source>
</evidence>
<dbReference type="PANTHER" id="PTHR12215">
    <property type="entry name" value="PHOSPHOPANTETHEINE TRANSFERASE"/>
    <property type="match status" value="1"/>
</dbReference>
<evidence type="ECO:0000313" key="5">
    <source>
        <dbReference type="EMBL" id="VFJ97642.1"/>
    </source>
</evidence>
<feature type="domain" description="4'-phosphopantetheinyl transferase" evidence="3">
    <location>
        <begin position="121"/>
        <end position="228"/>
    </location>
</feature>
<sequence>MSSNPLWRTPPDDFMLPEDQVHVWRARLNLPEAEVEGLRAFLTEEELRKANRFHFPEHRRHFTVARGTLRRLLGGYLGESPGDIRFLYNPYGKPFLDTSLRFNLSHSGEMALYAFTHNREVGIDIEWVRRGIEDGEQIAKRFFSPGEVETFLGLPAPLRKTAFFNGWTRKEAYIKARGKGLSIPLDQFEVTLAPGSAARLLATRDDPQNATRWMMRALAPGEDYIATLVVEGPPCEIRYWTEPATATN</sequence>
<organism evidence="6">
    <name type="scientific">Candidatus Kentrum eta</name>
    <dbReference type="NCBI Taxonomy" id="2126337"/>
    <lineage>
        <taxon>Bacteria</taxon>
        <taxon>Pseudomonadati</taxon>
        <taxon>Pseudomonadota</taxon>
        <taxon>Gammaproteobacteria</taxon>
        <taxon>Candidatus Kentrum</taxon>
    </lineage>
</organism>
<evidence type="ECO:0000256" key="1">
    <source>
        <dbReference type="ARBA" id="ARBA00010990"/>
    </source>
</evidence>
<reference evidence="6" key="1">
    <citation type="submission" date="2019-02" db="EMBL/GenBank/DDBJ databases">
        <authorList>
            <person name="Gruber-Vodicka R. H."/>
            <person name="Seah K. B. B."/>
        </authorList>
    </citation>
    <scope>NUCLEOTIDE SEQUENCE</scope>
    <source>
        <strain evidence="7">BECK_SA2B12</strain>
        <strain evidence="5">BECK_SA2B15</strain>
        <strain evidence="6">BECK_SA2B20</strain>
    </source>
</reference>
<protein>
    <submittedName>
        <fullName evidence="6">4'-phosphopantetheinyl transferase</fullName>
    </submittedName>
</protein>